<reference evidence="1" key="1">
    <citation type="submission" date="2020-06" db="EMBL/GenBank/DDBJ databases">
        <authorList>
            <person name="Li T."/>
            <person name="Hu X."/>
            <person name="Zhang T."/>
            <person name="Song X."/>
            <person name="Zhang H."/>
            <person name="Dai N."/>
            <person name="Sheng W."/>
            <person name="Hou X."/>
            <person name="Wei L."/>
        </authorList>
    </citation>
    <scope>NUCLEOTIDE SEQUENCE</scope>
    <source>
        <strain evidence="1">G02</strain>
        <tissue evidence="1">Leaf</tissue>
    </source>
</reference>
<comment type="caution">
    <text evidence="1">The sequence shown here is derived from an EMBL/GenBank/DDBJ whole genome shotgun (WGS) entry which is preliminary data.</text>
</comment>
<name>A0AAW2TH60_SESRA</name>
<protein>
    <submittedName>
        <fullName evidence="1">Uncharacterized protein</fullName>
    </submittedName>
</protein>
<dbReference type="AlphaFoldDB" id="A0AAW2TH60"/>
<proteinExistence type="predicted"/>
<organism evidence="1">
    <name type="scientific">Sesamum radiatum</name>
    <name type="common">Black benniseed</name>
    <dbReference type="NCBI Taxonomy" id="300843"/>
    <lineage>
        <taxon>Eukaryota</taxon>
        <taxon>Viridiplantae</taxon>
        <taxon>Streptophyta</taxon>
        <taxon>Embryophyta</taxon>
        <taxon>Tracheophyta</taxon>
        <taxon>Spermatophyta</taxon>
        <taxon>Magnoliopsida</taxon>
        <taxon>eudicotyledons</taxon>
        <taxon>Gunneridae</taxon>
        <taxon>Pentapetalae</taxon>
        <taxon>asterids</taxon>
        <taxon>lamiids</taxon>
        <taxon>Lamiales</taxon>
        <taxon>Pedaliaceae</taxon>
        <taxon>Sesamum</taxon>
    </lineage>
</organism>
<accession>A0AAW2TH60</accession>
<dbReference type="EMBL" id="JACGWJ010000008">
    <property type="protein sequence ID" value="KAL0404218.1"/>
    <property type="molecule type" value="Genomic_DNA"/>
</dbReference>
<gene>
    <name evidence="1" type="ORF">Sradi_2062600</name>
</gene>
<evidence type="ECO:0000313" key="1">
    <source>
        <dbReference type="EMBL" id="KAL0404218.1"/>
    </source>
</evidence>
<sequence length="103" mass="11485">MGAGRRNCERLNLCAQGSYAQLHTAKLLCSRAPPWTTGARPLCASMFARKIKPFSGCRYGPFWSCSCAFGGQTRSWARPAWEPLEISSEKERKGMEGARQNKK</sequence>
<reference evidence="1" key="2">
    <citation type="journal article" date="2024" name="Plant">
        <title>Genomic evolution and insights into agronomic trait innovations of Sesamum species.</title>
        <authorList>
            <person name="Miao H."/>
            <person name="Wang L."/>
            <person name="Qu L."/>
            <person name="Liu H."/>
            <person name="Sun Y."/>
            <person name="Le M."/>
            <person name="Wang Q."/>
            <person name="Wei S."/>
            <person name="Zheng Y."/>
            <person name="Lin W."/>
            <person name="Duan Y."/>
            <person name="Cao H."/>
            <person name="Xiong S."/>
            <person name="Wang X."/>
            <person name="Wei L."/>
            <person name="Li C."/>
            <person name="Ma Q."/>
            <person name="Ju M."/>
            <person name="Zhao R."/>
            <person name="Li G."/>
            <person name="Mu C."/>
            <person name="Tian Q."/>
            <person name="Mei H."/>
            <person name="Zhang T."/>
            <person name="Gao T."/>
            <person name="Zhang H."/>
        </authorList>
    </citation>
    <scope>NUCLEOTIDE SEQUENCE</scope>
    <source>
        <strain evidence="1">G02</strain>
    </source>
</reference>